<sequence>MAEDNKADADRYSHCIQCDLIYPSPQALHLHKIMSDRHFACPHCGLEWLSQGGLEFHMRHNHPETREMACAGCGSKFKSACAVIQHIEDMKCPVVGTPKEPLKFGKIYRPEIMCLRNGGALPEPQPLQDADSSDSSQDNDADGGVPLHATSGNMEDKASTPNVRWTAEGTHFRPDFSKHRGTAHSRIHRANFEEFWNPDEDLFYCDCGESFKYVTAFQYHLGFPLEMKPTREEEQHNSCPRCSKRFASLAALVAHMEARYSRCGLRASDAKFEQALDDVMRGLAKACVESEQKEIEFGVSSQSKHNTPESSIGGLLLHEASPTKVAPVTQILALRLNLLGEPCGRQQGGAVELEMRMYL</sequence>
<dbReference type="EMBL" id="JAPQKL010000007">
    <property type="protein sequence ID" value="KAJ5121543.1"/>
    <property type="molecule type" value="Genomic_DNA"/>
</dbReference>
<dbReference type="PANTHER" id="PTHR24409">
    <property type="entry name" value="ZINC FINGER PROTEIN 142"/>
    <property type="match status" value="1"/>
</dbReference>
<evidence type="ECO:0000256" key="6">
    <source>
        <dbReference type="SAM" id="MobiDB-lite"/>
    </source>
</evidence>
<evidence type="ECO:0000256" key="1">
    <source>
        <dbReference type="ARBA" id="ARBA00022723"/>
    </source>
</evidence>
<keyword evidence="9" id="KW-1185">Reference proteome</keyword>
<proteinExistence type="predicted"/>
<feature type="region of interest" description="Disordered" evidence="6">
    <location>
        <begin position="119"/>
        <end position="179"/>
    </location>
</feature>
<dbReference type="PROSITE" id="PS50157">
    <property type="entry name" value="ZINC_FINGER_C2H2_2"/>
    <property type="match status" value="1"/>
</dbReference>
<evidence type="ECO:0000259" key="7">
    <source>
        <dbReference type="PROSITE" id="PS50157"/>
    </source>
</evidence>
<evidence type="ECO:0000256" key="2">
    <source>
        <dbReference type="ARBA" id="ARBA00022737"/>
    </source>
</evidence>
<dbReference type="AlphaFoldDB" id="A0A9W9GJF2"/>
<protein>
    <recommendedName>
        <fullName evidence="7">C2H2-type domain-containing protein</fullName>
    </recommendedName>
</protein>
<dbReference type="GO" id="GO:0005634">
    <property type="term" value="C:nucleus"/>
    <property type="evidence" value="ECO:0007669"/>
    <property type="project" value="TreeGrafter"/>
</dbReference>
<dbReference type="Gene3D" id="3.30.160.60">
    <property type="entry name" value="Classic Zinc Finger"/>
    <property type="match status" value="2"/>
</dbReference>
<dbReference type="GO" id="GO:0008270">
    <property type="term" value="F:zinc ion binding"/>
    <property type="evidence" value="ECO:0007669"/>
    <property type="project" value="UniProtKB-KW"/>
</dbReference>
<evidence type="ECO:0000313" key="8">
    <source>
        <dbReference type="EMBL" id="KAJ5121543.1"/>
    </source>
</evidence>
<dbReference type="GO" id="GO:0000981">
    <property type="term" value="F:DNA-binding transcription factor activity, RNA polymerase II-specific"/>
    <property type="evidence" value="ECO:0007669"/>
    <property type="project" value="TreeGrafter"/>
</dbReference>
<dbReference type="GO" id="GO:0000977">
    <property type="term" value="F:RNA polymerase II transcription regulatory region sequence-specific DNA binding"/>
    <property type="evidence" value="ECO:0007669"/>
    <property type="project" value="TreeGrafter"/>
</dbReference>
<dbReference type="GeneID" id="81409418"/>
<dbReference type="RefSeq" id="XP_056518047.1">
    <property type="nucleotide sequence ID" value="XM_056670248.1"/>
</dbReference>
<keyword evidence="3 5" id="KW-0863">Zinc-finger</keyword>
<dbReference type="OrthoDB" id="8117402at2759"/>
<dbReference type="PANTHER" id="PTHR24409:SF295">
    <property type="entry name" value="AZ2-RELATED"/>
    <property type="match status" value="1"/>
</dbReference>
<reference evidence="8" key="1">
    <citation type="submission" date="2022-11" db="EMBL/GenBank/DDBJ databases">
        <authorList>
            <person name="Petersen C."/>
        </authorList>
    </citation>
    <scope>NUCLEOTIDE SEQUENCE</scope>
    <source>
        <strain evidence="8">IBT 22155</strain>
    </source>
</reference>
<feature type="compositionally biased region" description="Low complexity" evidence="6">
    <location>
        <begin position="128"/>
        <end position="138"/>
    </location>
</feature>
<dbReference type="Proteomes" id="UP001149079">
    <property type="component" value="Unassembled WGS sequence"/>
</dbReference>
<feature type="domain" description="C2H2-type" evidence="7">
    <location>
        <begin position="39"/>
        <end position="67"/>
    </location>
</feature>
<keyword evidence="2" id="KW-0677">Repeat</keyword>
<evidence type="ECO:0000256" key="4">
    <source>
        <dbReference type="ARBA" id="ARBA00022833"/>
    </source>
</evidence>
<dbReference type="SUPFAM" id="SSF57667">
    <property type="entry name" value="beta-beta-alpha zinc fingers"/>
    <property type="match status" value="1"/>
</dbReference>
<dbReference type="InterPro" id="IPR036236">
    <property type="entry name" value="Znf_C2H2_sf"/>
</dbReference>
<comment type="caution">
    <text evidence="8">The sequence shown here is derived from an EMBL/GenBank/DDBJ whole genome shotgun (WGS) entry which is preliminary data.</text>
</comment>
<reference evidence="8" key="2">
    <citation type="journal article" date="2023" name="IMA Fungus">
        <title>Comparative genomic study of the Penicillium genus elucidates a diverse pangenome and 15 lateral gene transfer events.</title>
        <authorList>
            <person name="Petersen C."/>
            <person name="Sorensen T."/>
            <person name="Nielsen M.R."/>
            <person name="Sondergaard T.E."/>
            <person name="Sorensen J.L."/>
            <person name="Fitzpatrick D.A."/>
            <person name="Frisvad J.C."/>
            <person name="Nielsen K.L."/>
        </authorList>
    </citation>
    <scope>NUCLEOTIDE SEQUENCE</scope>
    <source>
        <strain evidence="8">IBT 22155</strain>
    </source>
</reference>
<accession>A0A9W9GJF2</accession>
<dbReference type="InterPro" id="IPR013087">
    <property type="entry name" value="Znf_C2H2_type"/>
</dbReference>
<keyword evidence="4" id="KW-0862">Zinc</keyword>
<dbReference type="SMART" id="SM00355">
    <property type="entry name" value="ZnF_C2H2"/>
    <property type="match status" value="3"/>
</dbReference>
<evidence type="ECO:0000313" key="9">
    <source>
        <dbReference type="Proteomes" id="UP001149079"/>
    </source>
</evidence>
<gene>
    <name evidence="8" type="ORF">N7515_009504</name>
</gene>
<keyword evidence="1" id="KW-0479">Metal-binding</keyword>
<dbReference type="PROSITE" id="PS00028">
    <property type="entry name" value="ZINC_FINGER_C2H2_1"/>
    <property type="match status" value="1"/>
</dbReference>
<evidence type="ECO:0000256" key="3">
    <source>
        <dbReference type="ARBA" id="ARBA00022771"/>
    </source>
</evidence>
<evidence type="ECO:0000256" key="5">
    <source>
        <dbReference type="PROSITE-ProRule" id="PRU00042"/>
    </source>
</evidence>
<name>A0A9W9GJF2_9EURO</name>
<organism evidence="8 9">
    <name type="scientific">Penicillium bovifimosum</name>
    <dbReference type="NCBI Taxonomy" id="126998"/>
    <lineage>
        <taxon>Eukaryota</taxon>
        <taxon>Fungi</taxon>
        <taxon>Dikarya</taxon>
        <taxon>Ascomycota</taxon>
        <taxon>Pezizomycotina</taxon>
        <taxon>Eurotiomycetes</taxon>
        <taxon>Eurotiomycetidae</taxon>
        <taxon>Eurotiales</taxon>
        <taxon>Aspergillaceae</taxon>
        <taxon>Penicillium</taxon>
    </lineage>
</organism>